<keyword evidence="2" id="KW-1133">Transmembrane helix</keyword>
<proteinExistence type="predicted"/>
<evidence type="ECO:0000256" key="1">
    <source>
        <dbReference type="SAM" id="MobiDB-lite"/>
    </source>
</evidence>
<organism evidence="3 4">
    <name type="scientific">Coprinopsis cinerea (strain Okayama-7 / 130 / ATCC MYA-4618 / FGSC 9003)</name>
    <name type="common">Inky cap fungus</name>
    <name type="synonym">Hormographiella aspergillata</name>
    <dbReference type="NCBI Taxonomy" id="240176"/>
    <lineage>
        <taxon>Eukaryota</taxon>
        <taxon>Fungi</taxon>
        <taxon>Dikarya</taxon>
        <taxon>Basidiomycota</taxon>
        <taxon>Agaricomycotina</taxon>
        <taxon>Agaricomycetes</taxon>
        <taxon>Agaricomycetidae</taxon>
        <taxon>Agaricales</taxon>
        <taxon>Agaricineae</taxon>
        <taxon>Psathyrellaceae</taxon>
        <taxon>Coprinopsis</taxon>
    </lineage>
</organism>
<dbReference type="GeneID" id="6007065"/>
<feature type="region of interest" description="Disordered" evidence="1">
    <location>
        <begin position="480"/>
        <end position="608"/>
    </location>
</feature>
<dbReference type="KEGG" id="cci:CC1G_06886"/>
<evidence type="ECO:0000256" key="2">
    <source>
        <dbReference type="SAM" id="Phobius"/>
    </source>
</evidence>
<feature type="transmembrane region" description="Helical" evidence="2">
    <location>
        <begin position="217"/>
        <end position="235"/>
    </location>
</feature>
<dbReference type="OrthoDB" id="3357304at2759"/>
<dbReference type="OMA" id="ERAQTIW"/>
<protein>
    <submittedName>
        <fullName evidence="3">Uncharacterized protein</fullName>
    </submittedName>
</protein>
<dbReference type="RefSeq" id="XP_001830620.2">
    <property type="nucleotide sequence ID" value="XM_001830568.2"/>
</dbReference>
<dbReference type="EMBL" id="AACS02000003">
    <property type="protein sequence ID" value="EAU91251.2"/>
    <property type="molecule type" value="Genomic_DNA"/>
</dbReference>
<evidence type="ECO:0000313" key="3">
    <source>
        <dbReference type="EMBL" id="EAU91251.2"/>
    </source>
</evidence>
<feature type="compositionally biased region" description="Polar residues" evidence="1">
    <location>
        <begin position="554"/>
        <end position="563"/>
    </location>
</feature>
<feature type="transmembrane region" description="Helical" evidence="2">
    <location>
        <begin position="46"/>
        <end position="71"/>
    </location>
</feature>
<feature type="compositionally biased region" description="Basic residues" evidence="1">
    <location>
        <begin position="323"/>
        <end position="341"/>
    </location>
</feature>
<dbReference type="eggNOG" id="ENOG502QVJI">
    <property type="taxonomic scope" value="Eukaryota"/>
</dbReference>
<feature type="transmembrane region" description="Helical" evidence="2">
    <location>
        <begin position="145"/>
        <end position="166"/>
    </location>
</feature>
<keyword evidence="2" id="KW-0472">Membrane</keyword>
<feature type="region of interest" description="Disordered" evidence="1">
    <location>
        <begin position="318"/>
        <end position="404"/>
    </location>
</feature>
<dbReference type="AlphaFoldDB" id="A8N714"/>
<dbReference type="Proteomes" id="UP000001861">
    <property type="component" value="Unassembled WGS sequence"/>
</dbReference>
<name>A8N714_COPC7</name>
<comment type="caution">
    <text evidence="3">The sequence shown here is derived from an EMBL/GenBank/DDBJ whole genome shotgun (WGS) entry which is preliminary data.</text>
</comment>
<dbReference type="VEuPathDB" id="FungiDB:CC1G_06886"/>
<feature type="transmembrane region" description="Helical" evidence="2">
    <location>
        <begin position="83"/>
        <end position="105"/>
    </location>
</feature>
<feature type="compositionally biased region" description="Low complexity" evidence="1">
    <location>
        <begin position="582"/>
        <end position="608"/>
    </location>
</feature>
<keyword evidence="4" id="KW-1185">Reference proteome</keyword>
<dbReference type="HOGENOM" id="CLU_016579_1_1_1"/>
<feature type="compositionally biased region" description="Basic and acidic residues" evidence="1">
    <location>
        <begin position="485"/>
        <end position="494"/>
    </location>
</feature>
<accession>A8N714</accession>
<reference evidence="3 4" key="1">
    <citation type="journal article" date="2010" name="Proc. Natl. Acad. Sci. U.S.A.">
        <title>Insights into evolution of multicellular fungi from the assembled chromosomes of the mushroom Coprinopsis cinerea (Coprinus cinereus).</title>
        <authorList>
            <person name="Stajich J.E."/>
            <person name="Wilke S.K."/>
            <person name="Ahren D."/>
            <person name="Au C.H."/>
            <person name="Birren B.W."/>
            <person name="Borodovsky M."/>
            <person name="Burns C."/>
            <person name="Canback B."/>
            <person name="Casselton L.A."/>
            <person name="Cheng C.K."/>
            <person name="Deng J."/>
            <person name="Dietrich F.S."/>
            <person name="Fargo D.C."/>
            <person name="Farman M.L."/>
            <person name="Gathman A.C."/>
            <person name="Goldberg J."/>
            <person name="Guigo R."/>
            <person name="Hoegger P.J."/>
            <person name="Hooker J.B."/>
            <person name="Huggins A."/>
            <person name="James T.Y."/>
            <person name="Kamada T."/>
            <person name="Kilaru S."/>
            <person name="Kodira C."/>
            <person name="Kues U."/>
            <person name="Kupfer D."/>
            <person name="Kwan H.S."/>
            <person name="Lomsadze A."/>
            <person name="Li W."/>
            <person name="Lilly W.W."/>
            <person name="Ma L.J."/>
            <person name="Mackey A.J."/>
            <person name="Manning G."/>
            <person name="Martin F."/>
            <person name="Muraguchi H."/>
            <person name="Natvig D.O."/>
            <person name="Palmerini H."/>
            <person name="Ramesh M.A."/>
            <person name="Rehmeyer C.J."/>
            <person name="Roe B.A."/>
            <person name="Shenoy N."/>
            <person name="Stanke M."/>
            <person name="Ter-Hovhannisyan V."/>
            <person name="Tunlid A."/>
            <person name="Velagapudi R."/>
            <person name="Vision T.J."/>
            <person name="Zeng Q."/>
            <person name="Zolan M.E."/>
            <person name="Pukkila P.J."/>
        </authorList>
    </citation>
    <scope>NUCLEOTIDE SEQUENCE [LARGE SCALE GENOMIC DNA]</scope>
    <source>
        <strain evidence="4">Okayama-7 / 130 / ATCC MYA-4618 / FGSC 9003</strain>
    </source>
</reference>
<gene>
    <name evidence="3" type="ORF">CC1G_06886</name>
</gene>
<feature type="transmembrane region" description="Helical" evidence="2">
    <location>
        <begin position="274"/>
        <end position="297"/>
    </location>
</feature>
<feature type="transmembrane region" description="Helical" evidence="2">
    <location>
        <begin position="178"/>
        <end position="197"/>
    </location>
</feature>
<keyword evidence="2" id="KW-0812">Transmembrane</keyword>
<evidence type="ECO:0000313" key="4">
    <source>
        <dbReference type="Proteomes" id="UP000001861"/>
    </source>
</evidence>
<sequence length="630" mass="70036">MGDLRWAAVLWIGIGMASVGRANETGSRIEYFDDPYLRFRPDFARSLPVQILLTGVVLTLTAVLFIHLMFTAQYHWPLAPVNYVLQLSGVTTLLISLIATIHVVLSATMAQSERWPYMLDYIAVNVPPPLETEPDVKKWSMAERATWLVMNASTSGLIQITHIQFLTLLYPSRLEGRLIFMLLGPLAIVAAVMQLVPISTNVNVNIIASAVRNVCNATLSLLFTVALFIWGLLVNRKQAWRTDGGTAAFGAAALTLAIVSTALNFLYVHKEDEFVWLPGLMWAVILWQSFLGWWWWVGAGSGAGLASAEDLEDRLEREAQRESRRRRAREKKRQKKDKARRVWNDVTGALSHGHATGTNSRISDDMNSNTRSRTSGRRSSRTGGDDEMSGPPSPTPSLTPSVTSTLSATSAVSYTTLPRGLPRFIHQWYASLRREHVAAARRQAAERVERIRELERNGTQRAPRAGSGWGLGSFGWIIAPAHPSPDSRGRDKSSRSRSRSMSVSRGRQHNEEDVELAELGRADSASQSGGRGRRARSTSTDTRVSPDGAESGDQLRQTDSSTPLRSLRDRRNSLRITIPDVPSRTEVTTEATTTPSSATSPRNTSTARPNSIWWWGPLRRWRLQDSTRYA</sequence>
<dbReference type="STRING" id="240176.A8N714"/>
<dbReference type="InParanoid" id="A8N714"/>
<feature type="transmembrane region" description="Helical" evidence="2">
    <location>
        <begin position="247"/>
        <end position="268"/>
    </location>
</feature>